<evidence type="ECO:0000313" key="3">
    <source>
        <dbReference type="Proteomes" id="UP001491310"/>
    </source>
</evidence>
<sequence>MAYEIPDWSIPPPVPRGIPATAGTVPPRCTVPRKGPFPRRVNRKMSPSAAESTAEGTAAGNADTNQYTPFIGLLALCVIKSAGARG</sequence>
<reference evidence="2 3" key="1">
    <citation type="journal article" date="2024" name="Nat. Commun.">
        <title>Phylogenomics reveals the evolutionary origins of lichenization in chlorophyte algae.</title>
        <authorList>
            <person name="Puginier C."/>
            <person name="Libourel C."/>
            <person name="Otte J."/>
            <person name="Skaloud P."/>
            <person name="Haon M."/>
            <person name="Grisel S."/>
            <person name="Petersen M."/>
            <person name="Berrin J.G."/>
            <person name="Delaux P.M."/>
            <person name="Dal Grande F."/>
            <person name="Keller J."/>
        </authorList>
    </citation>
    <scope>NUCLEOTIDE SEQUENCE [LARGE SCALE GENOMIC DNA]</scope>
    <source>
        <strain evidence="2 3">SAG 216-7</strain>
    </source>
</reference>
<gene>
    <name evidence="2" type="ORF">WJX75_009454</name>
</gene>
<proteinExistence type="predicted"/>
<accession>A0ABR2Z1X2</accession>
<dbReference type="EMBL" id="JALJOT010000002">
    <property type="protein sequence ID" value="KAK9917909.1"/>
    <property type="molecule type" value="Genomic_DNA"/>
</dbReference>
<name>A0ABR2Z1X2_9CHLO</name>
<keyword evidence="3" id="KW-1185">Reference proteome</keyword>
<feature type="region of interest" description="Disordered" evidence="1">
    <location>
        <begin position="13"/>
        <end position="63"/>
    </location>
</feature>
<protein>
    <submittedName>
        <fullName evidence="2">Uncharacterized protein</fullName>
    </submittedName>
</protein>
<evidence type="ECO:0000256" key="1">
    <source>
        <dbReference type="SAM" id="MobiDB-lite"/>
    </source>
</evidence>
<organism evidence="2 3">
    <name type="scientific">Coccomyxa subellipsoidea</name>
    <dbReference type="NCBI Taxonomy" id="248742"/>
    <lineage>
        <taxon>Eukaryota</taxon>
        <taxon>Viridiplantae</taxon>
        <taxon>Chlorophyta</taxon>
        <taxon>core chlorophytes</taxon>
        <taxon>Trebouxiophyceae</taxon>
        <taxon>Trebouxiophyceae incertae sedis</taxon>
        <taxon>Coccomyxaceae</taxon>
        <taxon>Coccomyxa</taxon>
    </lineage>
</organism>
<dbReference type="Proteomes" id="UP001491310">
    <property type="component" value="Unassembled WGS sequence"/>
</dbReference>
<evidence type="ECO:0000313" key="2">
    <source>
        <dbReference type="EMBL" id="KAK9917909.1"/>
    </source>
</evidence>
<feature type="compositionally biased region" description="Low complexity" evidence="1">
    <location>
        <begin position="48"/>
        <end position="60"/>
    </location>
</feature>
<comment type="caution">
    <text evidence="2">The sequence shown here is derived from an EMBL/GenBank/DDBJ whole genome shotgun (WGS) entry which is preliminary data.</text>
</comment>